<protein>
    <submittedName>
        <fullName evidence="1">Uncharacterized protein</fullName>
    </submittedName>
</protein>
<keyword evidence="2" id="KW-1185">Reference proteome</keyword>
<gene>
    <name evidence="1" type="ORF">ILYODFUR_034827</name>
</gene>
<comment type="caution">
    <text evidence="1">The sequence shown here is derived from an EMBL/GenBank/DDBJ whole genome shotgun (WGS) entry which is preliminary data.</text>
</comment>
<proteinExistence type="predicted"/>
<reference evidence="1 2" key="1">
    <citation type="submission" date="2021-06" db="EMBL/GenBank/DDBJ databases">
        <authorList>
            <person name="Palmer J.M."/>
        </authorList>
    </citation>
    <scope>NUCLEOTIDE SEQUENCE [LARGE SCALE GENOMIC DNA]</scope>
    <source>
        <strain evidence="2">if_2019</strain>
        <tissue evidence="1">Muscle</tissue>
    </source>
</reference>
<name>A0ABV0U413_9TELE</name>
<evidence type="ECO:0000313" key="2">
    <source>
        <dbReference type="Proteomes" id="UP001482620"/>
    </source>
</evidence>
<sequence length="107" mass="12065">MKESSRNIFQSNEQTDCYKRGVEALKLLSNCAHCSLPATLVRSFFSSFSVQTISEKNLHYPSFRGSRGVPRTEPAFFISLLRIFKSLALVLPQEMMAEKNTLSTADL</sequence>
<accession>A0ABV0U413</accession>
<organism evidence="1 2">
    <name type="scientific">Ilyodon furcidens</name>
    <name type="common">goldbreast splitfin</name>
    <dbReference type="NCBI Taxonomy" id="33524"/>
    <lineage>
        <taxon>Eukaryota</taxon>
        <taxon>Metazoa</taxon>
        <taxon>Chordata</taxon>
        <taxon>Craniata</taxon>
        <taxon>Vertebrata</taxon>
        <taxon>Euteleostomi</taxon>
        <taxon>Actinopterygii</taxon>
        <taxon>Neopterygii</taxon>
        <taxon>Teleostei</taxon>
        <taxon>Neoteleostei</taxon>
        <taxon>Acanthomorphata</taxon>
        <taxon>Ovalentaria</taxon>
        <taxon>Atherinomorphae</taxon>
        <taxon>Cyprinodontiformes</taxon>
        <taxon>Goodeidae</taxon>
        <taxon>Ilyodon</taxon>
    </lineage>
</organism>
<evidence type="ECO:0000313" key="1">
    <source>
        <dbReference type="EMBL" id="MEQ2238598.1"/>
    </source>
</evidence>
<dbReference type="EMBL" id="JAHRIQ010052749">
    <property type="protein sequence ID" value="MEQ2238598.1"/>
    <property type="molecule type" value="Genomic_DNA"/>
</dbReference>
<dbReference type="Proteomes" id="UP001482620">
    <property type="component" value="Unassembled WGS sequence"/>
</dbReference>